<sequence>ETSSLAGEDELEYPVEDLEGDSIIESAIFLGWNTRSP</sequence>
<dbReference type="Proteomes" id="UP000265520">
    <property type="component" value="Unassembled WGS sequence"/>
</dbReference>
<proteinExistence type="predicted"/>
<organism evidence="1 2">
    <name type="scientific">Trifolium medium</name>
    <dbReference type="NCBI Taxonomy" id="97028"/>
    <lineage>
        <taxon>Eukaryota</taxon>
        <taxon>Viridiplantae</taxon>
        <taxon>Streptophyta</taxon>
        <taxon>Embryophyta</taxon>
        <taxon>Tracheophyta</taxon>
        <taxon>Spermatophyta</taxon>
        <taxon>Magnoliopsida</taxon>
        <taxon>eudicotyledons</taxon>
        <taxon>Gunneridae</taxon>
        <taxon>Pentapetalae</taxon>
        <taxon>rosids</taxon>
        <taxon>fabids</taxon>
        <taxon>Fabales</taxon>
        <taxon>Fabaceae</taxon>
        <taxon>Papilionoideae</taxon>
        <taxon>50 kb inversion clade</taxon>
        <taxon>NPAAA clade</taxon>
        <taxon>Hologalegina</taxon>
        <taxon>IRL clade</taxon>
        <taxon>Trifolieae</taxon>
        <taxon>Trifolium</taxon>
    </lineage>
</organism>
<evidence type="ECO:0000313" key="2">
    <source>
        <dbReference type="Proteomes" id="UP000265520"/>
    </source>
</evidence>
<feature type="non-terminal residue" evidence="1">
    <location>
        <position position="1"/>
    </location>
</feature>
<keyword evidence="2" id="KW-1185">Reference proteome</keyword>
<comment type="caution">
    <text evidence="1">The sequence shown here is derived from an EMBL/GenBank/DDBJ whole genome shotgun (WGS) entry which is preliminary data.</text>
</comment>
<dbReference type="EMBL" id="LXQA010160322">
    <property type="protein sequence ID" value="MCI27588.1"/>
    <property type="molecule type" value="Genomic_DNA"/>
</dbReference>
<accession>A0A392QTH0</accession>
<name>A0A392QTH0_9FABA</name>
<protein>
    <submittedName>
        <fullName evidence="1">Uncharacterized protein</fullName>
    </submittedName>
</protein>
<dbReference type="AlphaFoldDB" id="A0A392QTH0"/>
<reference evidence="1 2" key="1">
    <citation type="journal article" date="2018" name="Front. Plant Sci.">
        <title>Red Clover (Trifolium pratense) and Zigzag Clover (T. medium) - A Picture of Genomic Similarities and Differences.</title>
        <authorList>
            <person name="Dluhosova J."/>
            <person name="Istvanek J."/>
            <person name="Nedelnik J."/>
            <person name="Repkova J."/>
        </authorList>
    </citation>
    <scope>NUCLEOTIDE SEQUENCE [LARGE SCALE GENOMIC DNA]</scope>
    <source>
        <strain evidence="2">cv. 10/8</strain>
        <tissue evidence="1">Leaf</tissue>
    </source>
</reference>
<evidence type="ECO:0000313" key="1">
    <source>
        <dbReference type="EMBL" id="MCI27588.1"/>
    </source>
</evidence>